<dbReference type="Pfam" id="PF07963">
    <property type="entry name" value="N_methyl"/>
    <property type="match status" value="1"/>
</dbReference>
<evidence type="ECO:0000256" key="1">
    <source>
        <dbReference type="SAM" id="Phobius"/>
    </source>
</evidence>
<reference evidence="3" key="1">
    <citation type="journal article" date="2014" name="Sci. Data">
        <title>Genomes of diverse isolates of the marine cyanobacterium Prochlorococcus.</title>
        <authorList>
            <person name="Biller S."/>
            <person name="Berube P."/>
            <person name="Thompson J."/>
            <person name="Kelly L."/>
            <person name="Roggensack S."/>
            <person name="Awad L."/>
            <person name="Roache-Johnson K."/>
            <person name="Ding H."/>
            <person name="Giovannoni S.J."/>
            <person name="Moore L.R."/>
            <person name="Chisholm S.W."/>
        </authorList>
    </citation>
    <scope>NUCLEOTIDE SEQUENCE [LARGE SCALE GENOMIC DNA]</scope>
    <source>
        <strain evidence="3">MIT 9302</strain>
    </source>
</reference>
<proteinExistence type="predicted"/>
<accession>A0A0A2A4M1</accession>
<dbReference type="InterPro" id="IPR012902">
    <property type="entry name" value="N_methyl_site"/>
</dbReference>
<keyword evidence="1" id="KW-1133">Transmembrane helix</keyword>
<protein>
    <recommendedName>
        <fullName evidence="4">Prepilin-type N-terminal cleavage/methylation domain-containing protein</fullName>
    </recommendedName>
</protein>
<dbReference type="PROSITE" id="PS00409">
    <property type="entry name" value="PROKAR_NTER_METHYL"/>
    <property type="match status" value="1"/>
</dbReference>
<dbReference type="Proteomes" id="UP000030445">
    <property type="component" value="Unassembled WGS sequence"/>
</dbReference>
<dbReference type="RefSeq" id="WP_032527101.1">
    <property type="nucleotide sequence ID" value="NZ_CP138951.1"/>
</dbReference>
<gene>
    <name evidence="2" type="ORF">EU96_1479</name>
</gene>
<dbReference type="NCBIfam" id="TIGR02532">
    <property type="entry name" value="IV_pilin_GFxxxE"/>
    <property type="match status" value="1"/>
</dbReference>
<keyword evidence="1" id="KW-0472">Membrane</keyword>
<evidence type="ECO:0000313" key="2">
    <source>
        <dbReference type="EMBL" id="KGF96842.1"/>
    </source>
</evidence>
<feature type="transmembrane region" description="Helical" evidence="1">
    <location>
        <begin position="21"/>
        <end position="39"/>
    </location>
</feature>
<organism evidence="2 3">
    <name type="scientific">Prochlorococcus marinus str. MIT 9302</name>
    <dbReference type="NCBI Taxonomy" id="74545"/>
    <lineage>
        <taxon>Bacteria</taxon>
        <taxon>Bacillati</taxon>
        <taxon>Cyanobacteriota</taxon>
        <taxon>Cyanophyceae</taxon>
        <taxon>Synechococcales</taxon>
        <taxon>Prochlorococcaceae</taxon>
        <taxon>Prochlorococcus</taxon>
    </lineage>
</organism>
<keyword evidence="1" id="KW-0812">Transmembrane</keyword>
<comment type="caution">
    <text evidence="2">The sequence shown here is derived from an EMBL/GenBank/DDBJ whole genome shotgun (WGS) entry which is preliminary data.</text>
</comment>
<evidence type="ECO:0000313" key="3">
    <source>
        <dbReference type="Proteomes" id="UP000030445"/>
    </source>
</evidence>
<sequence length="203" mass="23489">MRNYFSIKKNIFNQNESGFSLIEIIFVLAISSTLLVIAVPKLEIPVRKSIERIKNYSKVGFDSLRRSADVSKEFRLLQERLNIRSYLYAAKNLYMSDSIYPKSAGDLQRFTKVSGCYLTQKQIKNDNLRNCRKLGNNSTATSWRSENRNYWVRIYSEDLILNIQSIPFIDDEKGILGCFNSTTGIVDTKIFKKEKAKIKTLKC</sequence>
<dbReference type="EMBL" id="JNAM01000011">
    <property type="protein sequence ID" value="KGF96842.1"/>
    <property type="molecule type" value="Genomic_DNA"/>
</dbReference>
<dbReference type="AlphaFoldDB" id="A0A0A2A4M1"/>
<evidence type="ECO:0008006" key="4">
    <source>
        <dbReference type="Google" id="ProtNLM"/>
    </source>
</evidence>
<name>A0A0A2A4M1_PROMR</name>